<gene>
    <name evidence="4" type="primary">pbpB</name>
    <name evidence="4" type="ORF">PAECIP111802_00686</name>
</gene>
<feature type="compositionally biased region" description="Low complexity" evidence="2">
    <location>
        <begin position="755"/>
        <end position="765"/>
    </location>
</feature>
<proteinExistence type="inferred from homology"/>
<dbReference type="InterPro" id="IPR050515">
    <property type="entry name" value="Beta-lactam/transpept"/>
</dbReference>
<dbReference type="Pfam" id="PF00905">
    <property type="entry name" value="Transpeptidase"/>
    <property type="match status" value="1"/>
</dbReference>
<dbReference type="Proteomes" id="UP000730618">
    <property type="component" value="Unassembled WGS sequence"/>
</dbReference>
<sequence>MTKKVKLRSLLIGGIFTLLFLVLVTRLYWVQVVHGEELLTMAKEKWATDKELLPIRGAIMDTNGKVLAEDAPAYTLALVPKTIHEKGFENVVATELAAILKPPGDPAAVDALANQIRERLNKKRANGDYYAQVELGNDGWKIDAEVADQIKKLTERLQQSIEGKNKSVGILLRPESKRFYPGGKLAAHLLGYSDKEGVPKMGLEAQLDTYLKGVPGSLSYESDRYGVELPNSKAEYKKAINGNNVVLTLDKNIQFYLENALDKVNDKWHPKSLTAIAVDPKTMEILGLANTPSFNPNRYWETKQMSDFQNHAIVSQYEPGSTFKIVTLAGAVEENLFNPTDKYQSGAIQVPGRTLHDHNIVGWGKISYLEGLKRSSNVAFVKLGLEKLGQEKLRQYIDKFGFGAKTNVDIPGEVPGIVKMKYPAEFATATYGQGMTATAIQQTAAYAAIANGGKLMWPHLIKEIYNPETGEVIQKNEPKVIREVVSEKTAAQVSEYLETVVSDQEIGTGRKAYIEGYRIAGKTGTANLVEPGEKGYAEGKWVISFIGYAPIENPRILITLIADQPDLGGNYHLGGDVLAPAFKEIMSQSLRYMGVAPSTAAKQQIQAVERDMRTTVPDFMGVPAEQARSTMSQFGITVETIGKGSNIIAQSPTPGTEIGGAQRMYVLLQDSGEIGVPDLTGKSLRDAMEVCSFIKTRCTSTGEGYVAAQSLEGEGDARMVTLQLKPYNQLAGKTDKNAKTDTTTAKPPVTPPPKKNAAAGSSSGGSDKKTAQR</sequence>
<dbReference type="RefSeq" id="WP_218097068.1">
    <property type="nucleotide sequence ID" value="NZ_CAJVCE010000002.1"/>
</dbReference>
<organism evidence="4 5">
    <name type="scientific">Paenibacillus allorhizosphaerae</name>
    <dbReference type="NCBI Taxonomy" id="2849866"/>
    <lineage>
        <taxon>Bacteria</taxon>
        <taxon>Bacillati</taxon>
        <taxon>Bacillota</taxon>
        <taxon>Bacilli</taxon>
        <taxon>Bacillales</taxon>
        <taxon>Paenibacillaceae</taxon>
        <taxon>Paenibacillus</taxon>
    </lineage>
</organism>
<dbReference type="InterPro" id="IPR005543">
    <property type="entry name" value="PASTA_dom"/>
</dbReference>
<reference evidence="4 5" key="1">
    <citation type="submission" date="2021-06" db="EMBL/GenBank/DDBJ databases">
        <authorList>
            <person name="Criscuolo A."/>
        </authorList>
    </citation>
    <scope>NUCLEOTIDE SEQUENCE [LARGE SCALE GENOMIC DNA]</scope>
    <source>
        <strain evidence="5">CIP 111802</strain>
    </source>
</reference>
<evidence type="ECO:0000259" key="3">
    <source>
        <dbReference type="PROSITE" id="PS51178"/>
    </source>
</evidence>
<evidence type="ECO:0000313" key="5">
    <source>
        <dbReference type="Proteomes" id="UP000730618"/>
    </source>
</evidence>
<accession>A0ABM8VBJ4</accession>
<dbReference type="InterPro" id="IPR005311">
    <property type="entry name" value="PBP_dimer"/>
</dbReference>
<evidence type="ECO:0000256" key="1">
    <source>
        <dbReference type="ARBA" id="ARBA00007171"/>
    </source>
</evidence>
<name>A0ABM8VBJ4_9BACL</name>
<feature type="region of interest" description="Disordered" evidence="2">
    <location>
        <begin position="728"/>
        <end position="773"/>
    </location>
</feature>
<dbReference type="PANTHER" id="PTHR30627:SF26">
    <property type="entry name" value="PENICILLIN-BINDING PROTEIN 2B"/>
    <property type="match status" value="1"/>
</dbReference>
<keyword evidence="5" id="KW-1185">Reference proteome</keyword>
<dbReference type="InterPro" id="IPR001460">
    <property type="entry name" value="PCN-bd_Tpept"/>
</dbReference>
<protein>
    <submittedName>
        <fullName evidence="4">Penicillin-binding protein 2B</fullName>
    </submittedName>
</protein>
<feature type="domain" description="PASTA" evidence="3">
    <location>
        <begin position="610"/>
        <end position="670"/>
    </location>
</feature>
<dbReference type="PROSITE" id="PS51178">
    <property type="entry name" value="PASTA"/>
    <property type="match status" value="1"/>
</dbReference>
<dbReference type="Pfam" id="PF03793">
    <property type="entry name" value="PASTA"/>
    <property type="match status" value="1"/>
</dbReference>
<comment type="caution">
    <text evidence="4">The sequence shown here is derived from an EMBL/GenBank/DDBJ whole genome shotgun (WGS) entry which is preliminary data.</text>
</comment>
<evidence type="ECO:0000313" key="4">
    <source>
        <dbReference type="EMBL" id="CAG7620722.1"/>
    </source>
</evidence>
<comment type="similarity">
    <text evidence="1">Belongs to the transpeptidase family.</text>
</comment>
<dbReference type="Pfam" id="PF03717">
    <property type="entry name" value="PBP_dimer"/>
    <property type="match status" value="1"/>
</dbReference>
<evidence type="ECO:0000256" key="2">
    <source>
        <dbReference type="SAM" id="MobiDB-lite"/>
    </source>
</evidence>
<dbReference type="EMBL" id="CAJVCE010000002">
    <property type="protein sequence ID" value="CAG7620722.1"/>
    <property type="molecule type" value="Genomic_DNA"/>
</dbReference>
<dbReference type="PANTHER" id="PTHR30627">
    <property type="entry name" value="PEPTIDOGLYCAN D,D-TRANSPEPTIDASE"/>
    <property type="match status" value="1"/>
</dbReference>